<dbReference type="AlphaFoldDB" id="A0A2P6VAC5"/>
<comment type="subcellular location">
    <subcellularLocation>
        <location evidence="1">Membrane</location>
        <topology evidence="1">Multi-pass membrane protein</topology>
    </subcellularLocation>
</comment>
<feature type="compositionally biased region" description="Low complexity" evidence="6">
    <location>
        <begin position="68"/>
        <end position="82"/>
    </location>
</feature>
<evidence type="ECO:0000256" key="3">
    <source>
        <dbReference type="ARBA" id="ARBA00022692"/>
    </source>
</evidence>
<feature type="domain" description="Mechanosensitive ion channel protein 2/3 C-terminal" evidence="9">
    <location>
        <begin position="391"/>
        <end position="471"/>
    </location>
</feature>
<feature type="transmembrane region" description="Helical" evidence="7">
    <location>
        <begin position="194"/>
        <end position="213"/>
    </location>
</feature>
<keyword evidence="11" id="KW-1185">Reference proteome</keyword>
<evidence type="ECO:0000256" key="2">
    <source>
        <dbReference type="ARBA" id="ARBA00008017"/>
    </source>
</evidence>
<dbReference type="InterPro" id="IPR011014">
    <property type="entry name" value="MscS_channel_TM-2"/>
</dbReference>
<proteinExistence type="inferred from homology"/>
<dbReference type="STRING" id="554055.A0A2P6VAC5"/>
<evidence type="ECO:0000256" key="1">
    <source>
        <dbReference type="ARBA" id="ARBA00004141"/>
    </source>
</evidence>
<feature type="transmembrane region" description="Helical" evidence="7">
    <location>
        <begin position="99"/>
        <end position="121"/>
    </location>
</feature>
<dbReference type="PANTHER" id="PTHR43634:SF2">
    <property type="entry name" value="LOW CONDUCTANCE MECHANOSENSITIVE CHANNEL YNAI"/>
    <property type="match status" value="1"/>
</dbReference>
<evidence type="ECO:0000256" key="7">
    <source>
        <dbReference type="SAM" id="Phobius"/>
    </source>
</evidence>
<evidence type="ECO:0000256" key="5">
    <source>
        <dbReference type="ARBA" id="ARBA00023136"/>
    </source>
</evidence>
<reference evidence="10 11" key="1">
    <citation type="journal article" date="2018" name="Plant J.">
        <title>Genome sequences of Chlorella sorokiniana UTEX 1602 and Micractinium conductrix SAG 241.80: implications to maltose excretion by a green alga.</title>
        <authorList>
            <person name="Arriola M.B."/>
            <person name="Velmurugan N."/>
            <person name="Zhang Y."/>
            <person name="Plunkett M.H."/>
            <person name="Hondzo H."/>
            <person name="Barney B.M."/>
        </authorList>
    </citation>
    <scope>NUCLEOTIDE SEQUENCE [LARGE SCALE GENOMIC DNA]</scope>
    <source>
        <strain evidence="10 11">SAG 241.80</strain>
    </source>
</reference>
<keyword evidence="5 7" id="KW-0472">Membrane</keyword>
<feature type="transmembrane region" description="Helical" evidence="7">
    <location>
        <begin position="141"/>
        <end position="159"/>
    </location>
</feature>
<dbReference type="SUPFAM" id="SSF82861">
    <property type="entry name" value="Mechanosensitive channel protein MscS (YggB), transmembrane region"/>
    <property type="match status" value="1"/>
</dbReference>
<accession>A0A2P6VAC5</accession>
<feature type="region of interest" description="Disordered" evidence="6">
    <location>
        <begin position="33"/>
        <end position="88"/>
    </location>
</feature>
<feature type="compositionally biased region" description="Gly residues" evidence="6">
    <location>
        <begin position="533"/>
        <end position="542"/>
    </location>
</feature>
<dbReference type="Pfam" id="PF00924">
    <property type="entry name" value="MS_channel_2nd"/>
    <property type="match status" value="1"/>
</dbReference>
<feature type="region of interest" description="Disordered" evidence="6">
    <location>
        <begin position="1"/>
        <end position="20"/>
    </location>
</feature>
<feature type="compositionally biased region" description="Low complexity" evidence="6">
    <location>
        <begin position="577"/>
        <end position="586"/>
    </location>
</feature>
<comment type="similarity">
    <text evidence="2">Belongs to the MscS (TC 1.A.23) family.</text>
</comment>
<feature type="compositionally biased region" description="Gly residues" evidence="6">
    <location>
        <begin position="564"/>
        <end position="576"/>
    </location>
</feature>
<dbReference type="SUPFAM" id="SSF50182">
    <property type="entry name" value="Sm-like ribonucleoproteins"/>
    <property type="match status" value="1"/>
</dbReference>
<dbReference type="InterPro" id="IPR023408">
    <property type="entry name" value="MscS_beta-dom_sf"/>
</dbReference>
<dbReference type="GO" id="GO:0016020">
    <property type="term" value="C:membrane"/>
    <property type="evidence" value="ECO:0007669"/>
    <property type="project" value="UniProtKB-SubCell"/>
</dbReference>
<evidence type="ECO:0000256" key="4">
    <source>
        <dbReference type="ARBA" id="ARBA00022989"/>
    </source>
</evidence>
<feature type="domain" description="Mechanosensitive ion channel MscS" evidence="8">
    <location>
        <begin position="315"/>
        <end position="386"/>
    </location>
</feature>
<dbReference type="Proteomes" id="UP000239649">
    <property type="component" value="Unassembled WGS sequence"/>
</dbReference>
<dbReference type="Gene3D" id="1.10.287.1260">
    <property type="match status" value="1"/>
</dbReference>
<evidence type="ECO:0000256" key="6">
    <source>
        <dbReference type="SAM" id="MobiDB-lite"/>
    </source>
</evidence>
<keyword evidence="3 7" id="KW-0812">Transmembrane</keyword>
<evidence type="ECO:0000259" key="9">
    <source>
        <dbReference type="Pfam" id="PF24956"/>
    </source>
</evidence>
<feature type="transmembrane region" description="Helical" evidence="7">
    <location>
        <begin position="219"/>
        <end position="241"/>
    </location>
</feature>
<feature type="region of interest" description="Disordered" evidence="6">
    <location>
        <begin position="519"/>
        <end position="593"/>
    </location>
</feature>
<evidence type="ECO:0000259" key="8">
    <source>
        <dbReference type="Pfam" id="PF00924"/>
    </source>
</evidence>
<protein>
    <submittedName>
        <fullName evidence="10">Small conductance mechanosensitive ion channel family isoform A</fullName>
    </submittedName>
</protein>
<sequence>MATALSLRGGPLASASRTGARVDGAVNRVRPFLPLRAPHQRPPPPRRVVASSSAAAAPSPVPGGDGSGAAAAAQQQQQQQPGGPEPPAVPELQITAYHYAMFFALLGGGLLFLALLLYFTGDIEFQRAVGKVLKRLLKTGALRQLAGILGAMVFVRYGLEPLIKNIRVMMKAQGSWEKSSEFYILRELYKPLEFLFLVAAFTTLAENFLPQLMSLPKSIVQTVVRSTLSLTFVLSAARVVFNIKGRIIRESAWQLELKGDVTRQRRLEAVDKLMSVLTLVVAAVFGVQALGLDVNSVLAIGGVGGLAVGLAGREILENLFTGLIILSSNPFEVGDEVLFRPSSGQVVEGIVTDVGWYRTTIRSFEREIYNIPNSVFTRSVVLNITRKNREWRFYEFVGLRLEDLPKASAVISDIRKILRQDPRVIQKLHRRVFLDKLTRDECTIYLSFYVEAANRDAFMAVKQDLLLAFVDCVERNGAKLARQRLQLEVLPSEVLPAASPSAGFPGNIIDVPALPQPVDVTAGPAPAPPAPAGGSGVPGSEGGAPATGPASNIVAKEGSSSSGREGGSSGGGGGSGKEASGGSSKGVTVTVASSGQVTPQQELAAQAAAATAAAVLKNPAALNKIAAAISPDDIISSTQQQAGINVMASFDEVSTGQR</sequence>
<evidence type="ECO:0000313" key="11">
    <source>
        <dbReference type="Proteomes" id="UP000239649"/>
    </source>
</evidence>
<dbReference type="Gene3D" id="2.30.30.60">
    <property type="match status" value="1"/>
</dbReference>
<dbReference type="InterPro" id="IPR045042">
    <property type="entry name" value="YnaI-like"/>
</dbReference>
<gene>
    <name evidence="10" type="ORF">C2E20_5599</name>
</gene>
<organism evidence="10 11">
    <name type="scientific">Micractinium conductrix</name>
    <dbReference type="NCBI Taxonomy" id="554055"/>
    <lineage>
        <taxon>Eukaryota</taxon>
        <taxon>Viridiplantae</taxon>
        <taxon>Chlorophyta</taxon>
        <taxon>core chlorophytes</taxon>
        <taxon>Trebouxiophyceae</taxon>
        <taxon>Chlorellales</taxon>
        <taxon>Chlorellaceae</taxon>
        <taxon>Chlorella clade</taxon>
        <taxon>Micractinium</taxon>
    </lineage>
</organism>
<dbReference type="InterPro" id="IPR010920">
    <property type="entry name" value="LSM_dom_sf"/>
</dbReference>
<name>A0A2P6VAC5_9CHLO</name>
<dbReference type="InterPro" id="IPR006685">
    <property type="entry name" value="MscS_channel_2nd"/>
</dbReference>
<comment type="caution">
    <text evidence="10">The sequence shown here is derived from an EMBL/GenBank/DDBJ whole genome shotgun (WGS) entry which is preliminary data.</text>
</comment>
<feature type="transmembrane region" description="Helical" evidence="7">
    <location>
        <begin position="273"/>
        <end position="291"/>
    </location>
</feature>
<feature type="compositionally biased region" description="Low complexity" evidence="6">
    <location>
        <begin position="47"/>
        <end position="58"/>
    </location>
</feature>
<dbReference type="Pfam" id="PF24956">
    <property type="entry name" value="Msl2-3_C"/>
    <property type="match status" value="1"/>
</dbReference>
<dbReference type="OrthoDB" id="567160at2759"/>
<dbReference type="GO" id="GO:0055085">
    <property type="term" value="P:transmembrane transport"/>
    <property type="evidence" value="ECO:0007669"/>
    <property type="project" value="InterPro"/>
</dbReference>
<dbReference type="PANTHER" id="PTHR43634">
    <property type="entry name" value="OW CONDUCTANCE MECHANOSENSITIVE CHANNEL"/>
    <property type="match status" value="1"/>
</dbReference>
<evidence type="ECO:0000313" key="10">
    <source>
        <dbReference type="EMBL" id="PSC71043.1"/>
    </source>
</evidence>
<dbReference type="EMBL" id="LHPF02000016">
    <property type="protein sequence ID" value="PSC71043.1"/>
    <property type="molecule type" value="Genomic_DNA"/>
</dbReference>
<keyword evidence="4 7" id="KW-1133">Transmembrane helix</keyword>
<dbReference type="InterPro" id="IPR056876">
    <property type="entry name" value="Msl2-3_C"/>
</dbReference>